<reference evidence="3" key="1">
    <citation type="journal article" date="2012" name="Mol. Plant Microbe Interact.">
        <title>A highly conserved effector in Fusarium oxysporum is required for full virulence on Arabidopsis.</title>
        <authorList>
            <person name="Thatcher L.F."/>
            <person name="Gardiner D.M."/>
            <person name="Kazan K."/>
            <person name="Manners J."/>
        </authorList>
    </citation>
    <scope>NUCLEOTIDE SEQUENCE [LARGE SCALE GENOMIC DNA]</scope>
    <source>
        <strain evidence="3">Fo5176</strain>
    </source>
</reference>
<name>A0A0D2XB46_FUSOF</name>
<dbReference type="EnsemblFungi" id="FOXG_01113T0">
    <property type="protein sequence ID" value="FOXG_01113P0"/>
    <property type="gene ID" value="FOXG_01113"/>
</dbReference>
<dbReference type="AlphaFoldDB" id="A0A0D2XB46"/>
<evidence type="ECO:0000313" key="2">
    <source>
        <dbReference type="EnsemblFungi" id="FOXG_01113P0"/>
    </source>
</evidence>
<evidence type="ECO:0000256" key="1">
    <source>
        <dbReference type="SAM" id="MobiDB-lite"/>
    </source>
</evidence>
<sequence length="207" mass="22896">MKFDIDCILTLERTRQGRETAAGCEVSLPNHTNCIRSTQVNYNMNESLEKNPPDIFVMLSAAEREEIDREVTAFMAEFGHMFGGHLNEGISNDDASNSGTSSADPSTNETNTQGTRKGTQEDASSAESSARRDRFAHLSPELASHDRAIERYNFLKRHCPWSQDEAFLNMMCPLHSHPQTMGLPPSSTEPLADESPEKEDEGSPCGS</sequence>
<accession>A0A0D2XB46</accession>
<dbReference type="Proteomes" id="UP000002489">
    <property type="component" value="Unassembled WGS sequence"/>
</dbReference>
<protein>
    <submittedName>
        <fullName evidence="2">Uncharacterized protein</fullName>
    </submittedName>
</protein>
<feature type="compositionally biased region" description="Acidic residues" evidence="1">
    <location>
        <begin position="191"/>
        <end position="207"/>
    </location>
</feature>
<feature type="compositionally biased region" description="Polar residues" evidence="1">
    <location>
        <begin position="89"/>
        <end position="117"/>
    </location>
</feature>
<organism evidence="2 3">
    <name type="scientific">Fusarium oxysporum (strain Fo5176)</name>
    <name type="common">Fusarium vascular wilt</name>
    <dbReference type="NCBI Taxonomy" id="660025"/>
    <lineage>
        <taxon>Eukaryota</taxon>
        <taxon>Fungi</taxon>
        <taxon>Dikarya</taxon>
        <taxon>Ascomycota</taxon>
        <taxon>Pezizomycotina</taxon>
        <taxon>Sordariomycetes</taxon>
        <taxon>Hypocreomycetidae</taxon>
        <taxon>Hypocreales</taxon>
        <taxon>Nectriaceae</taxon>
        <taxon>Fusarium</taxon>
        <taxon>Fusarium oxysporum species complex</taxon>
    </lineage>
</organism>
<feature type="region of interest" description="Disordered" evidence="1">
    <location>
        <begin position="89"/>
        <end position="139"/>
    </location>
</feature>
<reference evidence="2" key="2">
    <citation type="submission" date="2025-08" db="UniProtKB">
        <authorList>
            <consortium name="EnsemblFungi"/>
        </authorList>
    </citation>
    <scope>IDENTIFICATION</scope>
    <source>
        <strain evidence="2">4287 / CBS 123668 / FGSC 9935 / NRRL 34936</strain>
    </source>
</reference>
<feature type="region of interest" description="Disordered" evidence="1">
    <location>
        <begin position="175"/>
        <end position="207"/>
    </location>
</feature>
<evidence type="ECO:0000313" key="3">
    <source>
        <dbReference type="Proteomes" id="UP000002489"/>
    </source>
</evidence>
<proteinExistence type="predicted"/>